<reference evidence="1 2" key="1">
    <citation type="journal article" date="2016" name="PLoS Pathog.">
        <title>Biosynthesis of antibiotic leucinostatins in bio-control fungus Purpureocillium lilacinum and their inhibition on phytophthora revealed by genome mining.</title>
        <authorList>
            <person name="Wang G."/>
            <person name="Liu Z."/>
            <person name="Lin R."/>
            <person name="Li E."/>
            <person name="Mao Z."/>
            <person name="Ling J."/>
            <person name="Yang Y."/>
            <person name="Yin W.B."/>
            <person name="Xie B."/>
        </authorList>
    </citation>
    <scope>NUCLEOTIDE SEQUENCE [LARGE SCALE GENOMIC DNA]</scope>
    <source>
        <strain evidence="1">170</strain>
    </source>
</reference>
<dbReference type="KEGG" id="pchm:VFPPC_16059"/>
<evidence type="ECO:0000313" key="1">
    <source>
        <dbReference type="EMBL" id="OAQ66721.1"/>
    </source>
</evidence>
<sequence>MKKTGAGAGAGAGLGWYGNWGVGLVKSEDPIIPSPKGRRLRIFNFFCYRQGEHQCERPEVRFSHLIQLFKGTALTVSYARELNIYIYVYYIHFVRRGSTVSTSLAHWHGQVEEKDPIP</sequence>
<accession>A0A179FNK4</accession>
<dbReference type="Proteomes" id="UP000078397">
    <property type="component" value="Unassembled WGS sequence"/>
</dbReference>
<protein>
    <submittedName>
        <fullName evidence="1">Uncharacterized protein</fullName>
    </submittedName>
</protein>
<gene>
    <name evidence="1" type="ORF">VFPPC_16059</name>
</gene>
<dbReference type="GeneID" id="28857806"/>
<keyword evidence="2" id="KW-1185">Reference proteome</keyword>
<comment type="caution">
    <text evidence="1">The sequence shown here is derived from an EMBL/GenBank/DDBJ whole genome shotgun (WGS) entry which is preliminary data.</text>
</comment>
<dbReference type="AlphaFoldDB" id="A0A179FNK4"/>
<dbReference type="EMBL" id="LSBJ02000004">
    <property type="protein sequence ID" value="OAQ66721.1"/>
    <property type="molecule type" value="Genomic_DNA"/>
</dbReference>
<proteinExistence type="predicted"/>
<name>A0A179FNK4_METCM</name>
<organism evidence="1 2">
    <name type="scientific">Pochonia chlamydosporia 170</name>
    <dbReference type="NCBI Taxonomy" id="1380566"/>
    <lineage>
        <taxon>Eukaryota</taxon>
        <taxon>Fungi</taxon>
        <taxon>Dikarya</taxon>
        <taxon>Ascomycota</taxon>
        <taxon>Pezizomycotina</taxon>
        <taxon>Sordariomycetes</taxon>
        <taxon>Hypocreomycetidae</taxon>
        <taxon>Hypocreales</taxon>
        <taxon>Clavicipitaceae</taxon>
        <taxon>Pochonia</taxon>
    </lineage>
</organism>
<evidence type="ECO:0000313" key="2">
    <source>
        <dbReference type="Proteomes" id="UP000078397"/>
    </source>
</evidence>
<dbReference type="RefSeq" id="XP_018143808.1">
    <property type="nucleotide sequence ID" value="XM_018293812.1"/>
</dbReference>